<dbReference type="SUPFAM" id="SSF48239">
    <property type="entry name" value="Terpenoid cyclases/Protein prenyltransferases"/>
    <property type="match status" value="1"/>
</dbReference>
<dbReference type="EMBL" id="JAJJMA010036565">
    <property type="protein sequence ID" value="MCL7024628.1"/>
    <property type="molecule type" value="Genomic_DNA"/>
</dbReference>
<proteinExistence type="predicted"/>
<evidence type="ECO:0000313" key="5">
    <source>
        <dbReference type="Proteomes" id="UP001177140"/>
    </source>
</evidence>
<dbReference type="PANTHER" id="PTHR31225:SF252">
    <property type="entry name" value="TERPENE SYNTHASE 12-RELATED"/>
    <property type="match status" value="1"/>
</dbReference>
<dbReference type="Gene3D" id="1.10.600.10">
    <property type="entry name" value="Farnesyl Diphosphate Synthase"/>
    <property type="match status" value="1"/>
</dbReference>
<comment type="caution">
    <text evidence="4">The sequence shown here is derived from an EMBL/GenBank/DDBJ whole genome shotgun (WGS) entry which is preliminary data.</text>
</comment>
<dbReference type="PANTHER" id="PTHR31225">
    <property type="entry name" value="OS04G0344100 PROTEIN-RELATED"/>
    <property type="match status" value="1"/>
</dbReference>
<evidence type="ECO:0000313" key="4">
    <source>
        <dbReference type="EMBL" id="MCL7024628.1"/>
    </source>
</evidence>
<evidence type="ECO:0000256" key="2">
    <source>
        <dbReference type="ARBA" id="ARBA00022842"/>
    </source>
</evidence>
<gene>
    <name evidence="4" type="ORF">MKW94_024018</name>
</gene>
<reference evidence="4" key="1">
    <citation type="submission" date="2022-03" db="EMBL/GenBank/DDBJ databases">
        <title>A functionally conserved STORR gene fusion in Papaver species that diverged 16.8 million years ago.</title>
        <authorList>
            <person name="Catania T."/>
        </authorList>
    </citation>
    <scope>NUCLEOTIDE SEQUENCE</scope>
    <source>
        <strain evidence="4">S-191538</strain>
    </source>
</reference>
<dbReference type="InterPro" id="IPR036965">
    <property type="entry name" value="Terpene_synth_N_sf"/>
</dbReference>
<organism evidence="4 5">
    <name type="scientific">Papaver nudicaule</name>
    <name type="common">Iceland poppy</name>
    <dbReference type="NCBI Taxonomy" id="74823"/>
    <lineage>
        <taxon>Eukaryota</taxon>
        <taxon>Viridiplantae</taxon>
        <taxon>Streptophyta</taxon>
        <taxon>Embryophyta</taxon>
        <taxon>Tracheophyta</taxon>
        <taxon>Spermatophyta</taxon>
        <taxon>Magnoliopsida</taxon>
        <taxon>Ranunculales</taxon>
        <taxon>Papaveraceae</taxon>
        <taxon>Papaveroideae</taxon>
        <taxon>Papaver</taxon>
    </lineage>
</organism>
<dbReference type="Gene3D" id="1.50.10.130">
    <property type="entry name" value="Terpene synthase, N-terminal domain"/>
    <property type="match status" value="1"/>
</dbReference>
<dbReference type="GO" id="GO:0010333">
    <property type="term" value="F:terpene synthase activity"/>
    <property type="evidence" value="ECO:0007669"/>
    <property type="project" value="InterPro"/>
</dbReference>
<evidence type="ECO:0000259" key="3">
    <source>
        <dbReference type="Pfam" id="PF01397"/>
    </source>
</evidence>
<dbReference type="InterPro" id="IPR001906">
    <property type="entry name" value="Terpene_synth_N"/>
</dbReference>
<dbReference type="Pfam" id="PF01397">
    <property type="entry name" value="Terpene_synth"/>
    <property type="match status" value="1"/>
</dbReference>
<feature type="non-terminal residue" evidence="4">
    <location>
        <position position="1"/>
    </location>
</feature>
<feature type="domain" description="Terpene synthase N-terminal" evidence="3">
    <location>
        <begin position="15"/>
        <end position="77"/>
    </location>
</feature>
<dbReference type="InterPro" id="IPR008949">
    <property type="entry name" value="Isoprenoid_synthase_dom_sf"/>
</dbReference>
<accession>A0AA41S1F5</accession>
<dbReference type="AlphaFoldDB" id="A0AA41S1F5"/>
<sequence>VFQSFVEKLTISDLKHVKKLENDDVMGILSLYEASFFAFEGEDILDEAQQFTVRHLNEFIRTTDPHSVINKQVRHALELPLQWRAPRFETIWFLAIYAHTSTAQEMDPLLFEFAKLDFNMVQATYQHELVYSSR</sequence>
<evidence type="ECO:0000256" key="1">
    <source>
        <dbReference type="ARBA" id="ARBA00001946"/>
    </source>
</evidence>
<name>A0AA41S1F5_PAPNU</name>
<protein>
    <recommendedName>
        <fullName evidence="3">Terpene synthase N-terminal domain-containing protein</fullName>
    </recommendedName>
</protein>
<keyword evidence="5" id="KW-1185">Reference proteome</keyword>
<keyword evidence="2" id="KW-0460">Magnesium</keyword>
<dbReference type="InterPro" id="IPR008930">
    <property type="entry name" value="Terpenoid_cyclase/PrenylTrfase"/>
</dbReference>
<dbReference type="GO" id="GO:0016114">
    <property type="term" value="P:terpenoid biosynthetic process"/>
    <property type="evidence" value="ECO:0007669"/>
    <property type="project" value="InterPro"/>
</dbReference>
<comment type="cofactor">
    <cofactor evidence="1">
        <name>Mg(2+)</name>
        <dbReference type="ChEBI" id="CHEBI:18420"/>
    </cofactor>
</comment>
<dbReference type="Proteomes" id="UP001177140">
    <property type="component" value="Unassembled WGS sequence"/>
</dbReference>
<dbReference type="InterPro" id="IPR050148">
    <property type="entry name" value="Terpene_synthase-like"/>
</dbReference>